<sequence length="126" mass="14535">MSVDALYTGYAPMEIKRISVSKKRQITIPQKFFEKLNIREEVECIMTNSAIIIRPVRRETEFAEEILEELINKGYEGPQLLEQFKIIRTQVRPAIEKMIEEAQSAANNLKGSGDVKMKEIFADLED</sequence>
<protein>
    <submittedName>
        <fullName evidence="3">AbrB/MazE/SpoVT family DNA-binding domain-containing protein</fullName>
    </submittedName>
</protein>
<gene>
    <name evidence="3" type="ORF">L7E55_00290</name>
</gene>
<dbReference type="SUPFAM" id="SSF89447">
    <property type="entry name" value="AbrB/MazE/MraZ-like"/>
    <property type="match status" value="1"/>
</dbReference>
<evidence type="ECO:0000313" key="4">
    <source>
        <dbReference type="Proteomes" id="UP001154312"/>
    </source>
</evidence>
<comment type="caution">
    <text evidence="3">The sequence shown here is derived from an EMBL/GenBank/DDBJ whole genome shotgun (WGS) entry which is preliminary data.</text>
</comment>
<dbReference type="AlphaFoldDB" id="A0A9X4JV36"/>
<dbReference type="SMART" id="SM00966">
    <property type="entry name" value="SpoVT_AbrB"/>
    <property type="match status" value="1"/>
</dbReference>
<proteinExistence type="predicted"/>
<evidence type="ECO:0000259" key="2">
    <source>
        <dbReference type="PROSITE" id="PS51740"/>
    </source>
</evidence>
<dbReference type="GO" id="GO:0003677">
    <property type="term" value="F:DNA binding"/>
    <property type="evidence" value="ECO:0007669"/>
    <property type="project" value="UniProtKB-UniRule"/>
</dbReference>
<keyword evidence="4" id="KW-1185">Reference proteome</keyword>
<dbReference type="RefSeq" id="WP_277441954.1">
    <property type="nucleotide sequence ID" value="NZ_JAKOAV010000001.1"/>
</dbReference>
<evidence type="ECO:0000313" key="3">
    <source>
        <dbReference type="EMBL" id="MDF9406808.1"/>
    </source>
</evidence>
<organism evidence="3 4">
    <name type="scientific">Pelotomaculum isophthalicicum JI</name>
    <dbReference type="NCBI Taxonomy" id="947010"/>
    <lineage>
        <taxon>Bacteria</taxon>
        <taxon>Bacillati</taxon>
        <taxon>Bacillota</taxon>
        <taxon>Clostridia</taxon>
        <taxon>Eubacteriales</taxon>
        <taxon>Desulfotomaculaceae</taxon>
        <taxon>Pelotomaculum</taxon>
    </lineage>
</organism>
<feature type="domain" description="SpoVT-AbrB" evidence="2">
    <location>
        <begin position="15"/>
        <end position="58"/>
    </location>
</feature>
<dbReference type="Pfam" id="PF04014">
    <property type="entry name" value="MazE_antitoxin"/>
    <property type="match status" value="1"/>
</dbReference>
<reference evidence="3" key="1">
    <citation type="submission" date="2022-02" db="EMBL/GenBank/DDBJ databases">
        <authorList>
            <person name="Leng L."/>
        </authorList>
    </citation>
    <scope>NUCLEOTIDE SEQUENCE</scope>
    <source>
        <strain evidence="3">JI</strain>
    </source>
</reference>
<dbReference type="PROSITE" id="PS51740">
    <property type="entry name" value="SPOVT_ABRB"/>
    <property type="match status" value="1"/>
</dbReference>
<keyword evidence="1 3" id="KW-0238">DNA-binding</keyword>
<dbReference type="Proteomes" id="UP001154312">
    <property type="component" value="Unassembled WGS sequence"/>
</dbReference>
<evidence type="ECO:0000256" key="1">
    <source>
        <dbReference type="PROSITE-ProRule" id="PRU01076"/>
    </source>
</evidence>
<dbReference type="InterPro" id="IPR007159">
    <property type="entry name" value="SpoVT-AbrB_dom"/>
</dbReference>
<dbReference type="EMBL" id="JAKOAV010000001">
    <property type="protein sequence ID" value="MDF9406808.1"/>
    <property type="molecule type" value="Genomic_DNA"/>
</dbReference>
<accession>A0A9X4JV36</accession>
<name>A0A9X4JV36_9FIRM</name>
<dbReference type="Gene3D" id="2.10.260.10">
    <property type="match status" value="1"/>
</dbReference>
<dbReference type="InterPro" id="IPR037914">
    <property type="entry name" value="SpoVT-AbrB_sf"/>
</dbReference>